<comment type="similarity">
    <text evidence="5">Belongs to the PMEI family.</text>
</comment>
<sequence>MLVPCRYDDTTDTTNQSGKARQGKARVKDMGQTAGVNTLDRIQQKPFGLCRQSRSRWVKFLGYGVVRHFLPCPVVARTRNRKRIHHALLCPAREKGKQKQSKKMRRRHLAFLPCCCCVFLLLVLAAAGASAPAKAKAVSPVVAAEFVRRSCRSTRYPRVCESTLLPCAPAVGRSPRRLARAALVVGADRASNCSAYLRSGGEKAAAKGGGAMKDCAELSRDAEERLRQSAAEMERMGRAGSPRFAWHLSNVQTWASAALTDTSTCLDSLAAGDKDAAAVRRRVTAVAQATSNALALVNKLDPQPHTL</sequence>
<dbReference type="OrthoDB" id="1430376at2759"/>
<evidence type="ECO:0000256" key="3">
    <source>
        <dbReference type="ARBA" id="ARBA00022729"/>
    </source>
</evidence>
<evidence type="ECO:0000313" key="9">
    <source>
        <dbReference type="EMBL" id="TVU06868.1"/>
    </source>
</evidence>
<evidence type="ECO:0000259" key="8">
    <source>
        <dbReference type="SMART" id="SM00856"/>
    </source>
</evidence>
<evidence type="ECO:0000256" key="2">
    <source>
        <dbReference type="ARBA" id="ARBA00022525"/>
    </source>
</evidence>
<feature type="domain" description="Pectinesterase inhibitor" evidence="8">
    <location>
        <begin position="142"/>
        <end position="296"/>
    </location>
</feature>
<dbReference type="Proteomes" id="UP000324897">
    <property type="component" value="Unassembled WGS sequence"/>
</dbReference>
<dbReference type="AlphaFoldDB" id="A0A5J9T7A8"/>
<evidence type="ECO:0000256" key="1">
    <source>
        <dbReference type="ARBA" id="ARBA00004239"/>
    </source>
</evidence>
<dbReference type="GO" id="GO:0005576">
    <property type="term" value="C:extracellular region"/>
    <property type="evidence" value="ECO:0007669"/>
    <property type="project" value="UniProtKB-SubCell"/>
</dbReference>
<dbReference type="Pfam" id="PF04043">
    <property type="entry name" value="PMEI"/>
    <property type="match status" value="1"/>
</dbReference>
<keyword evidence="7" id="KW-0472">Membrane</keyword>
<feature type="transmembrane region" description="Helical" evidence="7">
    <location>
        <begin position="109"/>
        <end position="129"/>
    </location>
</feature>
<dbReference type="PANTHER" id="PTHR31080:SF285">
    <property type="entry name" value="OS04G0106000 PROTEIN"/>
    <property type="match status" value="1"/>
</dbReference>
<dbReference type="NCBIfam" id="TIGR01614">
    <property type="entry name" value="PME_inhib"/>
    <property type="match status" value="1"/>
</dbReference>
<keyword evidence="7" id="KW-1133">Transmembrane helix</keyword>
<evidence type="ECO:0000256" key="6">
    <source>
        <dbReference type="SAM" id="MobiDB-lite"/>
    </source>
</evidence>
<dbReference type="EMBL" id="RWGY01000045">
    <property type="protein sequence ID" value="TVU06868.1"/>
    <property type="molecule type" value="Genomic_DNA"/>
</dbReference>
<feature type="region of interest" description="Disordered" evidence="6">
    <location>
        <begin position="1"/>
        <end position="24"/>
    </location>
</feature>
<name>A0A5J9T7A8_9POAL</name>
<evidence type="ECO:0000256" key="7">
    <source>
        <dbReference type="SAM" id="Phobius"/>
    </source>
</evidence>
<dbReference type="Gramene" id="TVU06868">
    <property type="protein sequence ID" value="TVU06868"/>
    <property type="gene ID" value="EJB05_46904"/>
</dbReference>
<evidence type="ECO:0000256" key="4">
    <source>
        <dbReference type="ARBA" id="ARBA00023157"/>
    </source>
</evidence>
<keyword evidence="7" id="KW-0812">Transmembrane</keyword>
<keyword evidence="10" id="KW-1185">Reference proteome</keyword>
<gene>
    <name evidence="9" type="ORF">EJB05_46904</name>
</gene>
<feature type="non-terminal residue" evidence="9">
    <location>
        <position position="1"/>
    </location>
</feature>
<keyword evidence="3" id="KW-0732">Signal</keyword>
<protein>
    <recommendedName>
        <fullName evidence="8">Pectinesterase inhibitor domain-containing protein</fullName>
    </recommendedName>
</protein>
<proteinExistence type="inferred from homology"/>
<dbReference type="Gene3D" id="1.20.140.40">
    <property type="entry name" value="Invertase/pectin methylesterase inhibitor family protein"/>
    <property type="match status" value="1"/>
</dbReference>
<comment type="caution">
    <text evidence="9">The sequence shown here is derived from an EMBL/GenBank/DDBJ whole genome shotgun (WGS) entry which is preliminary data.</text>
</comment>
<accession>A0A5J9T7A8</accession>
<dbReference type="GO" id="GO:0004857">
    <property type="term" value="F:enzyme inhibitor activity"/>
    <property type="evidence" value="ECO:0007669"/>
    <property type="project" value="InterPro"/>
</dbReference>
<dbReference type="CDD" id="cd15798">
    <property type="entry name" value="PMEI-like_3"/>
    <property type="match status" value="1"/>
</dbReference>
<dbReference type="PANTHER" id="PTHR31080">
    <property type="entry name" value="PECTINESTERASE INHIBITOR-LIKE"/>
    <property type="match status" value="1"/>
</dbReference>
<reference evidence="9 10" key="1">
    <citation type="journal article" date="2019" name="Sci. Rep.">
        <title>A high-quality genome of Eragrostis curvula grass provides insights into Poaceae evolution and supports new strategies to enhance forage quality.</title>
        <authorList>
            <person name="Carballo J."/>
            <person name="Santos B.A.C.M."/>
            <person name="Zappacosta D."/>
            <person name="Garbus I."/>
            <person name="Selva J.P."/>
            <person name="Gallo C.A."/>
            <person name="Diaz A."/>
            <person name="Albertini E."/>
            <person name="Caccamo M."/>
            <person name="Echenique V."/>
        </authorList>
    </citation>
    <scope>NUCLEOTIDE SEQUENCE [LARGE SCALE GENOMIC DNA]</scope>
    <source>
        <strain evidence="10">cv. Victoria</strain>
        <tissue evidence="9">Leaf</tissue>
    </source>
</reference>
<dbReference type="FunFam" id="1.20.140.40:FF:000006">
    <property type="entry name" value="Pectinesterase inhibitor 3"/>
    <property type="match status" value="1"/>
</dbReference>
<keyword evidence="4" id="KW-1015">Disulfide bond</keyword>
<dbReference type="InterPro" id="IPR035513">
    <property type="entry name" value="Invertase/methylesterase_inhib"/>
</dbReference>
<evidence type="ECO:0000313" key="10">
    <source>
        <dbReference type="Proteomes" id="UP000324897"/>
    </source>
</evidence>
<comment type="subcellular location">
    <subcellularLocation>
        <location evidence="1">Secreted</location>
        <location evidence="1">Extracellular space</location>
    </subcellularLocation>
</comment>
<dbReference type="InterPro" id="IPR051955">
    <property type="entry name" value="PME_Inhibitor"/>
</dbReference>
<dbReference type="InterPro" id="IPR006501">
    <property type="entry name" value="Pectinesterase_inhib_dom"/>
</dbReference>
<organism evidence="9 10">
    <name type="scientific">Eragrostis curvula</name>
    <name type="common">weeping love grass</name>
    <dbReference type="NCBI Taxonomy" id="38414"/>
    <lineage>
        <taxon>Eukaryota</taxon>
        <taxon>Viridiplantae</taxon>
        <taxon>Streptophyta</taxon>
        <taxon>Embryophyta</taxon>
        <taxon>Tracheophyta</taxon>
        <taxon>Spermatophyta</taxon>
        <taxon>Magnoliopsida</taxon>
        <taxon>Liliopsida</taxon>
        <taxon>Poales</taxon>
        <taxon>Poaceae</taxon>
        <taxon>PACMAD clade</taxon>
        <taxon>Chloridoideae</taxon>
        <taxon>Eragrostideae</taxon>
        <taxon>Eragrostidinae</taxon>
        <taxon>Eragrostis</taxon>
    </lineage>
</organism>
<dbReference type="SUPFAM" id="SSF101148">
    <property type="entry name" value="Plant invertase/pectin methylesterase inhibitor"/>
    <property type="match status" value="1"/>
</dbReference>
<evidence type="ECO:0000256" key="5">
    <source>
        <dbReference type="ARBA" id="ARBA00038471"/>
    </source>
</evidence>
<keyword evidence="2" id="KW-0964">Secreted</keyword>
<dbReference type="SMART" id="SM00856">
    <property type="entry name" value="PMEI"/>
    <property type="match status" value="1"/>
</dbReference>